<dbReference type="InterPro" id="IPR050624">
    <property type="entry name" value="HTH-type_Tx_Regulator"/>
</dbReference>
<evidence type="ECO:0000256" key="1">
    <source>
        <dbReference type="ARBA" id="ARBA00023125"/>
    </source>
</evidence>
<dbReference type="SUPFAM" id="SSF48498">
    <property type="entry name" value="Tetracyclin repressor-like, C-terminal domain"/>
    <property type="match status" value="1"/>
</dbReference>
<dbReference type="InterPro" id="IPR036271">
    <property type="entry name" value="Tet_transcr_reg_TetR-rel_C_sf"/>
</dbReference>
<gene>
    <name evidence="4" type="ORF">GSM42_15240</name>
</gene>
<dbReference type="Pfam" id="PF00440">
    <property type="entry name" value="TetR_N"/>
    <property type="match status" value="1"/>
</dbReference>
<dbReference type="Gene3D" id="1.10.357.10">
    <property type="entry name" value="Tetracycline Repressor, domain 2"/>
    <property type="match status" value="1"/>
</dbReference>
<dbReference type="InterPro" id="IPR009057">
    <property type="entry name" value="Homeodomain-like_sf"/>
</dbReference>
<comment type="caution">
    <text evidence="4">The sequence shown here is derived from an EMBL/GenBank/DDBJ whole genome shotgun (WGS) entry which is preliminary data.</text>
</comment>
<sequence>MTNTKEHILNVSLNLFMQKSYKEVTLKEIVDKTGMSKGAFYHYFESKEQLFVEVINFAFATVIDDSYNKFSKESLFQFYHDYIDYFINEEAPKLTVNYISLTFDALKFVPDFQRKLLKSQKAQMETWKEVIQEARDRGEINTPMKDEEIAKMFIYSIDGFGLHRVFGQINREHMKLSLLTLWDSFYEELKV</sequence>
<dbReference type="RefSeq" id="WP_160802397.1">
    <property type="nucleotide sequence ID" value="NZ_WUUL01000011.1"/>
</dbReference>
<proteinExistence type="predicted"/>
<keyword evidence="1 2" id="KW-0238">DNA-binding</keyword>
<dbReference type="SUPFAM" id="SSF46689">
    <property type="entry name" value="Homeodomain-like"/>
    <property type="match status" value="1"/>
</dbReference>
<feature type="DNA-binding region" description="H-T-H motif" evidence="2">
    <location>
        <begin position="25"/>
        <end position="44"/>
    </location>
</feature>
<protein>
    <submittedName>
        <fullName evidence="4">TetR family transcriptional regulator</fullName>
    </submittedName>
</protein>
<name>A0A6I4VZ68_9BACL</name>
<feature type="domain" description="HTH tetR-type" evidence="3">
    <location>
        <begin position="2"/>
        <end position="62"/>
    </location>
</feature>
<reference evidence="4 5" key="1">
    <citation type="submission" date="2019-12" db="EMBL/GenBank/DDBJ databases">
        <title>Whole-genome analyses of novel actinobacteria.</title>
        <authorList>
            <person name="Sahin N."/>
            <person name="Saygin H."/>
        </authorList>
    </citation>
    <scope>NUCLEOTIDE SEQUENCE [LARGE SCALE GENOMIC DNA]</scope>
    <source>
        <strain evidence="4 5">KC615</strain>
    </source>
</reference>
<dbReference type="PRINTS" id="PR00455">
    <property type="entry name" value="HTHTETR"/>
</dbReference>
<dbReference type="EMBL" id="WUUL01000011">
    <property type="protein sequence ID" value="MXQ55046.1"/>
    <property type="molecule type" value="Genomic_DNA"/>
</dbReference>
<dbReference type="AlphaFoldDB" id="A0A6I4VZ68"/>
<organism evidence="4 5">
    <name type="scientific">Shimazuella alba</name>
    <dbReference type="NCBI Taxonomy" id="2690964"/>
    <lineage>
        <taxon>Bacteria</taxon>
        <taxon>Bacillati</taxon>
        <taxon>Bacillota</taxon>
        <taxon>Bacilli</taxon>
        <taxon>Bacillales</taxon>
        <taxon>Thermoactinomycetaceae</taxon>
        <taxon>Shimazuella</taxon>
    </lineage>
</organism>
<evidence type="ECO:0000259" key="3">
    <source>
        <dbReference type="PROSITE" id="PS50977"/>
    </source>
</evidence>
<dbReference type="PROSITE" id="PS50977">
    <property type="entry name" value="HTH_TETR_2"/>
    <property type="match status" value="1"/>
</dbReference>
<evidence type="ECO:0000256" key="2">
    <source>
        <dbReference type="PROSITE-ProRule" id="PRU00335"/>
    </source>
</evidence>
<dbReference type="GO" id="GO:0003677">
    <property type="term" value="F:DNA binding"/>
    <property type="evidence" value="ECO:0007669"/>
    <property type="project" value="UniProtKB-UniRule"/>
</dbReference>
<evidence type="ECO:0000313" key="5">
    <source>
        <dbReference type="Proteomes" id="UP000430692"/>
    </source>
</evidence>
<evidence type="ECO:0000313" key="4">
    <source>
        <dbReference type="EMBL" id="MXQ55046.1"/>
    </source>
</evidence>
<dbReference type="PANTHER" id="PTHR43479:SF11">
    <property type="entry name" value="ACREF_ENVCD OPERON REPRESSOR-RELATED"/>
    <property type="match status" value="1"/>
</dbReference>
<dbReference type="InterPro" id="IPR001647">
    <property type="entry name" value="HTH_TetR"/>
</dbReference>
<accession>A0A6I4VZ68</accession>
<dbReference type="PANTHER" id="PTHR43479">
    <property type="entry name" value="ACREF/ENVCD OPERON REPRESSOR-RELATED"/>
    <property type="match status" value="1"/>
</dbReference>
<dbReference type="Proteomes" id="UP000430692">
    <property type="component" value="Unassembled WGS sequence"/>
</dbReference>
<keyword evidence="5" id="KW-1185">Reference proteome</keyword>